<dbReference type="Proteomes" id="UP000612233">
    <property type="component" value="Unassembled WGS sequence"/>
</dbReference>
<dbReference type="AlphaFoldDB" id="A0A927BB87"/>
<evidence type="ECO:0000313" key="3">
    <source>
        <dbReference type="EMBL" id="MBD2767557.1"/>
    </source>
</evidence>
<reference evidence="3" key="1">
    <citation type="submission" date="2020-09" db="EMBL/GenBank/DDBJ databases">
        <authorList>
            <person name="Kim M.K."/>
        </authorList>
    </citation>
    <scope>NUCLEOTIDE SEQUENCE</scope>
    <source>
        <strain evidence="3">BT664</strain>
    </source>
</reference>
<sequence length="242" mass="27236">MPKIYLLLLVLLGLFIAAPASAQLYDVRPGEVNYNKRSRSALKVQVDGKASDVRDFLQDWMKSSYNIRLKGGGLLGLGKSEALEVRQIPANAISSKLINLYAIVLAPADSVAEVSLFGGFDDNTFFDASSTATEYNSLRTILQNFASAARLKAHRDWVTEAEKKVKAVEKEKERLEKNRLFLQNNTTSNLARIEELRKKNEQNLLQSRADSVSLIKNAQVLDQSRLRLQQRRDRLSALDRKN</sequence>
<name>A0A927BB87_9BACT</name>
<keyword evidence="1" id="KW-0175">Coiled coil</keyword>
<dbReference type="RefSeq" id="WP_191004373.1">
    <property type="nucleotide sequence ID" value="NZ_JACXAD010000005.1"/>
</dbReference>
<protein>
    <recommendedName>
        <fullName evidence="5">DUF4468 domain-containing protein</fullName>
    </recommendedName>
</protein>
<feature type="coiled-coil region" evidence="1">
    <location>
        <begin position="158"/>
        <end position="185"/>
    </location>
</feature>
<evidence type="ECO:0000256" key="2">
    <source>
        <dbReference type="SAM" id="SignalP"/>
    </source>
</evidence>
<evidence type="ECO:0000313" key="4">
    <source>
        <dbReference type="Proteomes" id="UP000612233"/>
    </source>
</evidence>
<organism evidence="3 4">
    <name type="scientific">Hymenobacter montanus</name>
    <dbReference type="NCBI Taxonomy" id="2771359"/>
    <lineage>
        <taxon>Bacteria</taxon>
        <taxon>Pseudomonadati</taxon>
        <taxon>Bacteroidota</taxon>
        <taxon>Cytophagia</taxon>
        <taxon>Cytophagales</taxon>
        <taxon>Hymenobacteraceae</taxon>
        <taxon>Hymenobacter</taxon>
    </lineage>
</organism>
<accession>A0A927BB87</accession>
<feature type="signal peptide" evidence="2">
    <location>
        <begin position="1"/>
        <end position="22"/>
    </location>
</feature>
<evidence type="ECO:0008006" key="5">
    <source>
        <dbReference type="Google" id="ProtNLM"/>
    </source>
</evidence>
<comment type="caution">
    <text evidence="3">The sequence shown here is derived from an EMBL/GenBank/DDBJ whole genome shotgun (WGS) entry which is preliminary data.</text>
</comment>
<feature type="chain" id="PRO_5037528051" description="DUF4468 domain-containing protein" evidence="2">
    <location>
        <begin position="23"/>
        <end position="242"/>
    </location>
</feature>
<dbReference type="EMBL" id="JACXAD010000005">
    <property type="protein sequence ID" value="MBD2767557.1"/>
    <property type="molecule type" value="Genomic_DNA"/>
</dbReference>
<keyword evidence="2" id="KW-0732">Signal</keyword>
<evidence type="ECO:0000256" key="1">
    <source>
        <dbReference type="SAM" id="Coils"/>
    </source>
</evidence>
<gene>
    <name evidence="3" type="ORF">IC235_06595</name>
</gene>
<keyword evidence="4" id="KW-1185">Reference proteome</keyword>
<proteinExistence type="predicted"/>